<dbReference type="RefSeq" id="WP_279728451.1">
    <property type="nucleotide sequence ID" value="NZ_JAOCKX010000019.1"/>
</dbReference>
<organism evidence="2 3">
    <name type="scientific">Sphingobium yanoikuyae</name>
    <name type="common">Sphingomonas yanoikuyae</name>
    <dbReference type="NCBI Taxonomy" id="13690"/>
    <lineage>
        <taxon>Bacteria</taxon>
        <taxon>Pseudomonadati</taxon>
        <taxon>Pseudomonadota</taxon>
        <taxon>Alphaproteobacteria</taxon>
        <taxon>Sphingomonadales</taxon>
        <taxon>Sphingomonadaceae</taxon>
        <taxon>Sphingobium</taxon>
    </lineage>
</organism>
<accession>A0AA42WXI5</accession>
<dbReference type="InterPro" id="IPR052524">
    <property type="entry name" value="MFS_Cyanate_Porter"/>
</dbReference>
<evidence type="ECO:0000256" key="1">
    <source>
        <dbReference type="SAM" id="Phobius"/>
    </source>
</evidence>
<evidence type="ECO:0000313" key="2">
    <source>
        <dbReference type="EMBL" id="MDH2132341.1"/>
    </source>
</evidence>
<sequence>MAFTISNACIGWLGRNIDRRGWLATAALLAIVPFFLSLLAVSATASGLGIAFPLAMTLPLDNTKTVAATNAWTAFVLTVGYLITSLGPMAVGALRDLTGSFRLSVLLLVAVASCMLILAPFLKPGPEAS</sequence>
<gene>
    <name evidence="2" type="ORF">N5J77_14505</name>
</gene>
<keyword evidence="1" id="KW-1133">Transmembrane helix</keyword>
<evidence type="ECO:0000313" key="3">
    <source>
        <dbReference type="Proteomes" id="UP001162318"/>
    </source>
</evidence>
<feature type="transmembrane region" description="Helical" evidence="1">
    <location>
        <begin position="72"/>
        <end position="91"/>
    </location>
</feature>
<protein>
    <recommendedName>
        <fullName evidence="4">Major facilitator superfamily (MFS) profile domain-containing protein</fullName>
    </recommendedName>
</protein>
<dbReference type="EMBL" id="JAOCKX010000019">
    <property type="protein sequence ID" value="MDH2132341.1"/>
    <property type="molecule type" value="Genomic_DNA"/>
</dbReference>
<keyword evidence="1" id="KW-0812">Transmembrane</keyword>
<name>A0AA42WXI5_SPHYA</name>
<dbReference type="Gene3D" id="1.20.1250.20">
    <property type="entry name" value="MFS general substrate transporter like domains"/>
    <property type="match status" value="1"/>
</dbReference>
<dbReference type="AlphaFoldDB" id="A0AA42WXI5"/>
<reference evidence="2" key="1">
    <citation type="submission" date="2022-09" db="EMBL/GenBank/DDBJ databases">
        <title>Intensive care unit water sources are persistently colonized with multi-drug resistant bacteria and are the site of extensive horizontal gene transfer of antibiotic resistance genes.</title>
        <authorList>
            <person name="Diorio-Toth L."/>
        </authorList>
    </citation>
    <scope>NUCLEOTIDE SEQUENCE</scope>
    <source>
        <strain evidence="2">GD03659</strain>
    </source>
</reference>
<dbReference type="InterPro" id="IPR036259">
    <property type="entry name" value="MFS_trans_sf"/>
</dbReference>
<dbReference type="PANTHER" id="PTHR23523:SF2">
    <property type="entry name" value="2-NITROIMIDAZOLE TRANSPORTER"/>
    <property type="match status" value="1"/>
</dbReference>
<dbReference type="PANTHER" id="PTHR23523">
    <property type="match status" value="1"/>
</dbReference>
<dbReference type="Proteomes" id="UP001162318">
    <property type="component" value="Unassembled WGS sequence"/>
</dbReference>
<dbReference type="SUPFAM" id="SSF103473">
    <property type="entry name" value="MFS general substrate transporter"/>
    <property type="match status" value="1"/>
</dbReference>
<feature type="transmembrane region" description="Helical" evidence="1">
    <location>
        <begin position="21"/>
        <end position="52"/>
    </location>
</feature>
<keyword evidence="1" id="KW-0472">Membrane</keyword>
<evidence type="ECO:0008006" key="4">
    <source>
        <dbReference type="Google" id="ProtNLM"/>
    </source>
</evidence>
<comment type="caution">
    <text evidence="2">The sequence shown here is derived from an EMBL/GenBank/DDBJ whole genome shotgun (WGS) entry which is preliminary data.</text>
</comment>
<feature type="transmembrane region" description="Helical" evidence="1">
    <location>
        <begin position="103"/>
        <end position="122"/>
    </location>
</feature>
<proteinExistence type="predicted"/>